<dbReference type="EMBL" id="JWTB01000002">
    <property type="protein sequence ID" value="KIC69937.1"/>
    <property type="molecule type" value="Genomic_DNA"/>
</dbReference>
<dbReference type="PANTHER" id="PTHR38436">
    <property type="entry name" value="POLYKETIDE CYCLASE SNOAL-LIKE DOMAIN"/>
    <property type="match status" value="1"/>
</dbReference>
<dbReference type="SUPFAM" id="SSF54427">
    <property type="entry name" value="NTF2-like"/>
    <property type="match status" value="1"/>
</dbReference>
<comment type="caution">
    <text evidence="2">The sequence shown here is derived from an EMBL/GenBank/DDBJ whole genome shotgun (WGS) entry which is preliminary data.</text>
</comment>
<dbReference type="InterPro" id="IPR009959">
    <property type="entry name" value="Cyclase_SnoaL-like"/>
</dbReference>
<organism evidence="2 3">
    <name type="scientific">Pseudarthrobacter phenanthrenivorans</name>
    <name type="common">Arthrobacter phenanthrenivorans</name>
    <dbReference type="NCBI Taxonomy" id="361575"/>
    <lineage>
        <taxon>Bacteria</taxon>
        <taxon>Bacillati</taxon>
        <taxon>Actinomycetota</taxon>
        <taxon>Actinomycetes</taxon>
        <taxon>Micrococcales</taxon>
        <taxon>Micrococcaceae</taxon>
        <taxon>Pseudarthrobacter</taxon>
    </lineage>
</organism>
<dbReference type="RefSeq" id="WP_043448761.1">
    <property type="nucleotide sequence ID" value="NZ_JBFBKS010000004.1"/>
</dbReference>
<protein>
    <submittedName>
        <fullName evidence="2">Polyketide cyclase</fullName>
    </submittedName>
</protein>
<dbReference type="Pfam" id="PF12680">
    <property type="entry name" value="SnoaL_2"/>
    <property type="match status" value="1"/>
</dbReference>
<feature type="domain" description="SnoaL-like" evidence="1">
    <location>
        <begin position="9"/>
        <end position="122"/>
    </location>
</feature>
<accession>A0A0B4DM48</accession>
<dbReference type="InterPro" id="IPR032710">
    <property type="entry name" value="NTF2-like_dom_sf"/>
</dbReference>
<dbReference type="Gene3D" id="3.10.450.50">
    <property type="match status" value="1"/>
</dbReference>
<evidence type="ECO:0000313" key="2">
    <source>
        <dbReference type="EMBL" id="KIC69937.1"/>
    </source>
</evidence>
<proteinExistence type="predicted"/>
<dbReference type="PANTHER" id="PTHR38436:SF1">
    <property type="entry name" value="ESTER CYCLASE"/>
    <property type="match status" value="1"/>
</dbReference>
<name>A0A0B4DM48_PSEPS</name>
<evidence type="ECO:0000313" key="3">
    <source>
        <dbReference type="Proteomes" id="UP000031196"/>
    </source>
</evidence>
<dbReference type="OrthoDB" id="9182871at2"/>
<sequence length="144" mass="15347">MGQARGVMDRLMAAMAAKDKEALAGCYAADAALRTPDRDGITGREAIARYFAGFWEAMPDVRYEHADRHEAGNVAIDEGFVVGTNTGPLALPTGGTLPSTGRQVRVRSCDVATVEDGLITSHRAYFDQLELLGQLGLLPEPAQG</sequence>
<reference evidence="2 3" key="1">
    <citation type="submission" date="2014-12" db="EMBL/GenBank/DDBJ databases">
        <title>Genome sequencing of Arthrobacter phenanthrenivorans SWC37.</title>
        <authorList>
            <person name="Tan P.W."/>
            <person name="Chan K.-G."/>
        </authorList>
    </citation>
    <scope>NUCLEOTIDE SEQUENCE [LARGE SCALE GENOMIC DNA]</scope>
    <source>
        <strain evidence="2 3">SWC37</strain>
    </source>
</reference>
<gene>
    <name evidence="2" type="ORF">RM50_00590</name>
</gene>
<dbReference type="AlphaFoldDB" id="A0A0B4DM48"/>
<dbReference type="GO" id="GO:0030638">
    <property type="term" value="P:polyketide metabolic process"/>
    <property type="evidence" value="ECO:0007669"/>
    <property type="project" value="InterPro"/>
</dbReference>
<dbReference type="InterPro" id="IPR037401">
    <property type="entry name" value="SnoaL-like"/>
</dbReference>
<evidence type="ECO:0000259" key="1">
    <source>
        <dbReference type="Pfam" id="PF12680"/>
    </source>
</evidence>
<dbReference type="Proteomes" id="UP000031196">
    <property type="component" value="Unassembled WGS sequence"/>
</dbReference>